<organism evidence="5 6">
    <name type="scientific">candidate division LCP-89 bacterium B3_LCP</name>
    <dbReference type="NCBI Taxonomy" id="2012998"/>
    <lineage>
        <taxon>Bacteria</taxon>
        <taxon>Pseudomonadati</taxon>
        <taxon>Bacteria division LCP-89</taxon>
    </lineage>
</organism>
<name>A0A532V5E2_UNCL8</name>
<keyword evidence="3" id="KW-0175">Coiled coil</keyword>
<dbReference type="HAMAP" id="MF_02066">
    <property type="entry name" value="CpoB"/>
    <property type="match status" value="1"/>
</dbReference>
<evidence type="ECO:0000256" key="1">
    <source>
        <dbReference type="ARBA" id="ARBA00022729"/>
    </source>
</evidence>
<feature type="coiled-coil region" evidence="3">
    <location>
        <begin position="68"/>
        <end position="126"/>
    </location>
</feature>
<evidence type="ECO:0000259" key="4">
    <source>
        <dbReference type="Pfam" id="PF13525"/>
    </source>
</evidence>
<evidence type="ECO:0000256" key="3">
    <source>
        <dbReference type="SAM" id="Coils"/>
    </source>
</evidence>
<feature type="domain" description="Outer membrane lipoprotein BamD-like" evidence="4">
    <location>
        <begin position="144"/>
        <end position="258"/>
    </location>
</feature>
<evidence type="ECO:0000313" key="6">
    <source>
        <dbReference type="Proteomes" id="UP000319619"/>
    </source>
</evidence>
<dbReference type="InterPro" id="IPR019734">
    <property type="entry name" value="TPR_rpt"/>
</dbReference>
<proteinExistence type="inferred from homology"/>
<evidence type="ECO:0000256" key="2">
    <source>
        <dbReference type="PROSITE-ProRule" id="PRU00339"/>
    </source>
</evidence>
<dbReference type="InterPro" id="IPR034706">
    <property type="entry name" value="CpoB"/>
</dbReference>
<dbReference type="InterPro" id="IPR039565">
    <property type="entry name" value="BamD-like"/>
</dbReference>
<keyword evidence="1" id="KW-0732">Signal</keyword>
<accession>A0A532V5E2</accession>
<dbReference type="PROSITE" id="PS50005">
    <property type="entry name" value="TPR"/>
    <property type="match status" value="1"/>
</dbReference>
<comment type="caution">
    <text evidence="5">The sequence shown here is derived from an EMBL/GenBank/DDBJ whole genome shotgun (WGS) entry which is preliminary data.</text>
</comment>
<dbReference type="SUPFAM" id="SSF48452">
    <property type="entry name" value="TPR-like"/>
    <property type="match status" value="1"/>
</dbReference>
<gene>
    <name evidence="5" type="ORF">CEE37_01715</name>
</gene>
<feature type="repeat" description="TPR" evidence="2">
    <location>
        <begin position="177"/>
        <end position="210"/>
    </location>
</feature>
<dbReference type="Proteomes" id="UP000319619">
    <property type="component" value="Unassembled WGS sequence"/>
</dbReference>
<evidence type="ECO:0000313" key="5">
    <source>
        <dbReference type="EMBL" id="TKJ42424.1"/>
    </source>
</evidence>
<keyword evidence="2" id="KW-0802">TPR repeat</keyword>
<reference evidence="5 6" key="1">
    <citation type="submission" date="2017-06" db="EMBL/GenBank/DDBJ databases">
        <title>Novel microbial phyla capable of carbon fixation and sulfur reduction in deep-sea sediments.</title>
        <authorList>
            <person name="Huang J."/>
            <person name="Baker B."/>
            <person name="Wang Y."/>
        </authorList>
    </citation>
    <scope>NUCLEOTIDE SEQUENCE [LARGE SCALE GENOMIC DNA]</scope>
    <source>
        <strain evidence="5">B3_LCP</strain>
    </source>
</reference>
<dbReference type="Pfam" id="PF13525">
    <property type="entry name" value="YfiO"/>
    <property type="match status" value="1"/>
</dbReference>
<sequence>MTFSFKHFTLFFDDSLLNLRFTLRKLLFTAASLSFILFLLGCSGKKITTLEEQVAVENARNASLHAEIETVKSDLNRAESINQTLLEEVKAKEQAIAEQEEVISDLRFQNLELKAAKEEAITAQKAAKPSPKRETLSGNFQNDYDRGLQKFREKWYMEAAAIFKQLLRQNPNHQLADNSQYWLGECYYAMKQYENALAEFEKVFTFPGSNKADVAQLKIGLCWKQLGKYPEAREQLIRLLSSYPDSEYVSRARDILDQIP</sequence>
<dbReference type="InterPro" id="IPR011990">
    <property type="entry name" value="TPR-like_helical_dom_sf"/>
</dbReference>
<dbReference type="GO" id="GO:0051301">
    <property type="term" value="P:cell division"/>
    <property type="evidence" value="ECO:0007669"/>
    <property type="project" value="InterPro"/>
</dbReference>
<protein>
    <recommendedName>
        <fullName evidence="4">Outer membrane lipoprotein BamD-like domain-containing protein</fullName>
    </recommendedName>
</protein>
<dbReference type="Gene3D" id="1.25.40.10">
    <property type="entry name" value="Tetratricopeptide repeat domain"/>
    <property type="match status" value="1"/>
</dbReference>
<dbReference type="EMBL" id="NJBN01000001">
    <property type="protein sequence ID" value="TKJ42424.1"/>
    <property type="molecule type" value="Genomic_DNA"/>
</dbReference>
<dbReference type="AlphaFoldDB" id="A0A532V5E2"/>